<accession>A0ABV6JV38</accession>
<evidence type="ECO:0000313" key="5">
    <source>
        <dbReference type="EMBL" id="MFC0409586.1"/>
    </source>
</evidence>
<dbReference type="PANTHER" id="PTHR43537:SF51">
    <property type="entry name" value="HTH-TYPE TRANSCRIPTIONAL REGULATOR LGOR-RELATED"/>
    <property type="match status" value="1"/>
</dbReference>
<dbReference type="Gene3D" id="1.10.10.10">
    <property type="entry name" value="Winged helix-like DNA-binding domain superfamily/Winged helix DNA-binding domain"/>
    <property type="match status" value="2"/>
</dbReference>
<evidence type="ECO:0000259" key="4">
    <source>
        <dbReference type="SMART" id="SM00895"/>
    </source>
</evidence>
<dbReference type="SUPFAM" id="SSF46785">
    <property type="entry name" value="Winged helix' DNA-binding domain"/>
    <property type="match status" value="2"/>
</dbReference>
<evidence type="ECO:0000256" key="1">
    <source>
        <dbReference type="ARBA" id="ARBA00023015"/>
    </source>
</evidence>
<dbReference type="PANTHER" id="PTHR43537">
    <property type="entry name" value="TRANSCRIPTIONAL REGULATOR, GNTR FAMILY"/>
    <property type="match status" value="1"/>
</dbReference>
<keyword evidence="3" id="KW-0804">Transcription</keyword>
<dbReference type="InterPro" id="IPR036390">
    <property type="entry name" value="WH_DNA-bd_sf"/>
</dbReference>
<dbReference type="InterPro" id="IPR000524">
    <property type="entry name" value="Tscrpt_reg_HTH_GntR"/>
</dbReference>
<dbReference type="Gene3D" id="1.20.120.530">
    <property type="entry name" value="GntR ligand-binding domain-like"/>
    <property type="match status" value="1"/>
</dbReference>
<dbReference type="EMBL" id="JBHLUN010000010">
    <property type="protein sequence ID" value="MFC0409586.1"/>
    <property type="molecule type" value="Genomic_DNA"/>
</dbReference>
<reference evidence="5 6" key="1">
    <citation type="submission" date="2024-09" db="EMBL/GenBank/DDBJ databases">
        <authorList>
            <person name="Sun Q."/>
            <person name="Mori K."/>
        </authorList>
    </citation>
    <scope>NUCLEOTIDE SEQUENCE [LARGE SCALE GENOMIC DNA]</scope>
    <source>
        <strain evidence="5 6">TBRC 5777</strain>
    </source>
</reference>
<gene>
    <name evidence="5" type="ORF">ACFFGY_15140</name>
</gene>
<sequence>MRSSTVRRAAHNRCLGLLSRMAPGEVLGSELALAARLEVSRTTVRAVLPPLVEAGILRSQEGRLCLGRSPVPGDYFPEAQTETAAALVERRFMQWVLLGDCRPGQVIRIAELARQFGTSNTAIREYLSHFRHFGLLERRAGGNWMFRGITEEFAAEVYELREMFELRSARRFAALPPEAPAWAELATLEREHRTLLGEIEERYREFSSLDERFHRLIHDASHNRFIVEHYALLAMIFHYHYQWNKRDEQERNAVAIGEHLRYIEALRSRDPQAIDEACLAHLRTARETLLRSIRVGPLGG</sequence>
<dbReference type="Pfam" id="PF00392">
    <property type="entry name" value="GntR"/>
    <property type="match status" value="1"/>
</dbReference>
<dbReference type="Proteomes" id="UP001589865">
    <property type="component" value="Unassembled WGS sequence"/>
</dbReference>
<name>A0ABV6JV38_9PROT</name>
<keyword evidence="6" id="KW-1185">Reference proteome</keyword>
<keyword evidence="2" id="KW-0238">DNA-binding</keyword>
<dbReference type="InterPro" id="IPR008920">
    <property type="entry name" value="TF_FadR/GntR_C"/>
</dbReference>
<evidence type="ECO:0000256" key="2">
    <source>
        <dbReference type="ARBA" id="ARBA00023125"/>
    </source>
</evidence>
<keyword evidence="1" id="KW-0805">Transcription regulation</keyword>
<feature type="domain" description="GntR C-terminal" evidence="4">
    <location>
        <begin position="156"/>
        <end position="284"/>
    </location>
</feature>
<dbReference type="RefSeq" id="WP_377045336.1">
    <property type="nucleotide sequence ID" value="NZ_JBHLUN010000010.1"/>
</dbReference>
<comment type="caution">
    <text evidence="5">The sequence shown here is derived from an EMBL/GenBank/DDBJ whole genome shotgun (WGS) entry which is preliminary data.</text>
</comment>
<dbReference type="Pfam" id="PF07729">
    <property type="entry name" value="FCD"/>
    <property type="match status" value="1"/>
</dbReference>
<dbReference type="SUPFAM" id="SSF48008">
    <property type="entry name" value="GntR ligand-binding domain-like"/>
    <property type="match status" value="1"/>
</dbReference>
<protein>
    <submittedName>
        <fullName evidence="5">FCD domain-containing protein</fullName>
    </submittedName>
</protein>
<evidence type="ECO:0000313" key="6">
    <source>
        <dbReference type="Proteomes" id="UP001589865"/>
    </source>
</evidence>
<proteinExistence type="predicted"/>
<dbReference type="SMART" id="SM00895">
    <property type="entry name" value="FCD"/>
    <property type="match status" value="1"/>
</dbReference>
<dbReference type="InterPro" id="IPR011711">
    <property type="entry name" value="GntR_C"/>
</dbReference>
<organism evidence="5 6">
    <name type="scientific">Roseomonas elaeocarpi</name>
    <dbReference type="NCBI Taxonomy" id="907779"/>
    <lineage>
        <taxon>Bacteria</taxon>
        <taxon>Pseudomonadati</taxon>
        <taxon>Pseudomonadota</taxon>
        <taxon>Alphaproteobacteria</taxon>
        <taxon>Acetobacterales</taxon>
        <taxon>Roseomonadaceae</taxon>
        <taxon>Roseomonas</taxon>
    </lineage>
</organism>
<evidence type="ECO:0000256" key="3">
    <source>
        <dbReference type="ARBA" id="ARBA00023163"/>
    </source>
</evidence>
<dbReference type="InterPro" id="IPR036388">
    <property type="entry name" value="WH-like_DNA-bd_sf"/>
</dbReference>